<reference evidence="1 2" key="1">
    <citation type="submission" date="2020-02" db="EMBL/GenBank/DDBJ databases">
        <authorList>
            <person name="Ferguson B K."/>
        </authorList>
    </citation>
    <scope>NUCLEOTIDE SEQUENCE [LARGE SCALE GENOMIC DNA]</scope>
</reference>
<proteinExistence type="predicted"/>
<protein>
    <submittedName>
        <fullName evidence="1">Uncharacterized protein</fullName>
    </submittedName>
</protein>
<keyword evidence="2" id="KW-1185">Reference proteome</keyword>
<dbReference type="AlphaFoldDB" id="A0A6H5HI04"/>
<sequence length="134" mass="15517">MLASVCSSVGLISEPVFYTKRTRLMSKQLYLTPLLGNAVACYCSFIPKNPVHRRWSTVSSTSCWSEMLIRVHVRKKSCRSCRIPWTSARRFKKTFERFLPCVDEKLHTDTKASGWRPHLLIMRSSSSSRLLPRH</sequence>
<evidence type="ECO:0000313" key="2">
    <source>
        <dbReference type="Proteomes" id="UP000479000"/>
    </source>
</evidence>
<dbReference type="EMBL" id="CADCXU010031071">
    <property type="protein sequence ID" value="CAB0017261.1"/>
    <property type="molecule type" value="Genomic_DNA"/>
</dbReference>
<organism evidence="1 2">
    <name type="scientific">Nesidiocoris tenuis</name>
    <dbReference type="NCBI Taxonomy" id="355587"/>
    <lineage>
        <taxon>Eukaryota</taxon>
        <taxon>Metazoa</taxon>
        <taxon>Ecdysozoa</taxon>
        <taxon>Arthropoda</taxon>
        <taxon>Hexapoda</taxon>
        <taxon>Insecta</taxon>
        <taxon>Pterygota</taxon>
        <taxon>Neoptera</taxon>
        <taxon>Paraneoptera</taxon>
        <taxon>Hemiptera</taxon>
        <taxon>Heteroptera</taxon>
        <taxon>Panheteroptera</taxon>
        <taxon>Cimicomorpha</taxon>
        <taxon>Miridae</taxon>
        <taxon>Dicyphina</taxon>
        <taxon>Nesidiocoris</taxon>
    </lineage>
</organism>
<gene>
    <name evidence="1" type="ORF">NTEN_LOCUS21293</name>
</gene>
<dbReference type="Proteomes" id="UP000479000">
    <property type="component" value="Unassembled WGS sequence"/>
</dbReference>
<name>A0A6H5HI04_9HEMI</name>
<evidence type="ECO:0000313" key="1">
    <source>
        <dbReference type="EMBL" id="CAB0017261.1"/>
    </source>
</evidence>
<accession>A0A6H5HI04</accession>